<sequence>MGIPAMCRRLLLLCLLFAAPLFASELMVSSQPDRSNAVPLQNQILEGQRFIFYPDEAGLQQVRFFLNGTFEKEENRAPWDLGGTDSDSARSALAFDTGDLAEGSQELEARLRFDDGSTSSVFATFQVQSDTTPILLADPGAIDVALMPEQTTTTSLQLSTSDGQATPLILTENSPWLSLSSYSGVSPLTLEAGLDGRGLEPGTYSSNIAVNADGYPPLTLPVTLRIGDVSGDDAPQLHLAWDRGADGLTVVWFSPDPATPTQLQLRAAGQSQWLNLQGQPRHSNDDGIYHQVGADNLTASTRYEFRLLLAPQRWSRIYTTLSPPEPGSAWEAAFVADTGLIGREDGLATGTAAVIGALANQPPDLLLLGGDYAYYDTDKRYGTLERTIDAWFNQMAPLAEVAMMPAWGNHEIRLGEGFAPWAARFPLPAGYDEGRMYAFDVGDVHFISVYAFHEKESMPQSAVDWLSDHLDAIAGREYRWVIPFMHVAPFSDGTNHPSAHLIRAQLGPLFEKHGIRLVLTAHDQNYERTWPLVDVPESNQPTSERLDCYGPADGTIYMKISPGGKRSNINGDFSQWRTVPAPSWTAFRNNDAHHFARLAFTAAGELNVKVYGIDGDQPLRQIDSFSLRAGCGGAISAVPASLSFNLAPGESATQTLQLSLTEGSGDLRVDTDQPWLRVAPAQGPSPLVTDVEVDTQGMAPGNYQGQLRVESSEELSRTLGVNLSLFDDQYRVLIADNPERASPILMEDARVSGEIFAFIDPPTGLDQVNFLIDGVQQQQENRAPWDLGGTAGDGSAQPFDTAFLSDGLHTLTARLILADGGEMEQILGFTVANEIRDGAPVFTPAQLQIPLTLPEVSAELNVSVSASPSSTVTLETPTPWLSVAPGSGQTPLAATVTVDASGLTSGNYQGLVRASNAVGSDELPVTLVLTEAGSATPLWWSTRADRSAPIALEGSSVEGIGYVFVADDGLIRRVRFYIDGIEVQTENNAPWDLGGTANDSNRNALPFDFATLGAGSHWVEARIERPAGEERTGATFTVTP</sequence>
<gene>
    <name evidence="6" type="ORF">GCM10025772_07780</name>
</gene>
<evidence type="ECO:0000259" key="4">
    <source>
        <dbReference type="Pfam" id="PF16656"/>
    </source>
</evidence>
<keyword evidence="7" id="KW-1185">Reference proteome</keyword>
<comment type="caution">
    <text evidence="6">The sequence shown here is derived from an EMBL/GenBank/DDBJ whole genome shotgun (WGS) entry which is preliminary data.</text>
</comment>
<dbReference type="PANTHER" id="PTHR22953">
    <property type="entry name" value="ACID PHOSPHATASE RELATED"/>
    <property type="match status" value="1"/>
</dbReference>
<evidence type="ECO:0000256" key="1">
    <source>
        <dbReference type="ARBA" id="ARBA00022729"/>
    </source>
</evidence>
<dbReference type="InterPro" id="IPR029052">
    <property type="entry name" value="Metallo-depent_PP-like"/>
</dbReference>
<dbReference type="Pfam" id="PF00149">
    <property type="entry name" value="Metallophos"/>
    <property type="match status" value="1"/>
</dbReference>
<evidence type="ECO:0000259" key="3">
    <source>
        <dbReference type="Pfam" id="PF00149"/>
    </source>
</evidence>
<dbReference type="Gene3D" id="3.60.21.10">
    <property type="match status" value="1"/>
</dbReference>
<proteinExistence type="predicted"/>
<dbReference type="EMBL" id="BAABLF010000005">
    <property type="protein sequence ID" value="GAA5188256.1"/>
    <property type="molecule type" value="Genomic_DNA"/>
</dbReference>
<evidence type="ECO:0000313" key="7">
    <source>
        <dbReference type="Proteomes" id="UP001501600"/>
    </source>
</evidence>
<keyword evidence="1 2" id="KW-0732">Signal</keyword>
<dbReference type="SUPFAM" id="SSF56300">
    <property type="entry name" value="Metallo-dependent phosphatases"/>
    <property type="match status" value="1"/>
</dbReference>
<feature type="domain" description="Calcineurin-like phosphoesterase" evidence="3">
    <location>
        <begin position="333"/>
        <end position="523"/>
    </location>
</feature>
<dbReference type="InterPro" id="IPR024361">
    <property type="entry name" value="BACON"/>
</dbReference>
<dbReference type="SUPFAM" id="SSF49363">
    <property type="entry name" value="Purple acid phosphatase, N-terminal domain"/>
    <property type="match status" value="1"/>
</dbReference>
<dbReference type="PANTHER" id="PTHR22953:SF153">
    <property type="entry name" value="PURPLE ACID PHOSPHATASE"/>
    <property type="match status" value="1"/>
</dbReference>
<dbReference type="InterPro" id="IPR039331">
    <property type="entry name" value="PAPs-like"/>
</dbReference>
<dbReference type="InterPro" id="IPR013783">
    <property type="entry name" value="Ig-like_fold"/>
</dbReference>
<dbReference type="Gene3D" id="2.60.40.10">
    <property type="entry name" value="Immunoglobulins"/>
    <property type="match status" value="1"/>
</dbReference>
<feature type="signal peptide" evidence="2">
    <location>
        <begin position="1"/>
        <end position="23"/>
    </location>
</feature>
<dbReference type="Pfam" id="PF16656">
    <property type="entry name" value="Pur_ac_phosph_N"/>
    <property type="match status" value="1"/>
</dbReference>
<evidence type="ECO:0000313" key="6">
    <source>
        <dbReference type="EMBL" id="GAA5188256.1"/>
    </source>
</evidence>
<evidence type="ECO:0000259" key="5">
    <source>
        <dbReference type="Pfam" id="PF19190"/>
    </source>
</evidence>
<feature type="chain" id="PRO_5045789319" description="Calcineurin-like phosphoesterase domain-containing protein" evidence="2">
    <location>
        <begin position="24"/>
        <end position="1040"/>
    </location>
</feature>
<feature type="domain" description="Purple acid phosphatase N-terminal" evidence="4">
    <location>
        <begin position="236"/>
        <end position="319"/>
    </location>
</feature>
<evidence type="ECO:0008006" key="8">
    <source>
        <dbReference type="Google" id="ProtNLM"/>
    </source>
</evidence>
<feature type="domain" description="BACON" evidence="5">
    <location>
        <begin position="636"/>
        <end position="721"/>
    </location>
</feature>
<organism evidence="6 7">
    <name type="scientific">Ferrimonas gelatinilytica</name>
    <dbReference type="NCBI Taxonomy" id="1255257"/>
    <lineage>
        <taxon>Bacteria</taxon>
        <taxon>Pseudomonadati</taxon>
        <taxon>Pseudomonadota</taxon>
        <taxon>Gammaproteobacteria</taxon>
        <taxon>Alteromonadales</taxon>
        <taxon>Ferrimonadaceae</taxon>
        <taxon>Ferrimonas</taxon>
    </lineage>
</organism>
<dbReference type="Pfam" id="PF19190">
    <property type="entry name" value="BACON_2"/>
    <property type="match status" value="1"/>
</dbReference>
<dbReference type="InterPro" id="IPR008963">
    <property type="entry name" value="Purple_acid_Pase-like_N"/>
</dbReference>
<protein>
    <recommendedName>
        <fullName evidence="8">Calcineurin-like phosphoesterase domain-containing protein</fullName>
    </recommendedName>
</protein>
<evidence type="ECO:0000256" key="2">
    <source>
        <dbReference type="SAM" id="SignalP"/>
    </source>
</evidence>
<accession>A0ABP9RWT2</accession>
<reference evidence="7" key="1">
    <citation type="journal article" date="2019" name="Int. J. Syst. Evol. Microbiol.">
        <title>The Global Catalogue of Microorganisms (GCM) 10K type strain sequencing project: providing services to taxonomists for standard genome sequencing and annotation.</title>
        <authorList>
            <consortium name="The Broad Institute Genomics Platform"/>
            <consortium name="The Broad Institute Genome Sequencing Center for Infectious Disease"/>
            <person name="Wu L."/>
            <person name="Ma J."/>
        </authorList>
    </citation>
    <scope>NUCLEOTIDE SEQUENCE [LARGE SCALE GENOMIC DNA]</scope>
    <source>
        <strain evidence="7">JCM 18720</strain>
    </source>
</reference>
<dbReference type="InterPro" id="IPR015914">
    <property type="entry name" value="PAPs_N"/>
</dbReference>
<dbReference type="InterPro" id="IPR004843">
    <property type="entry name" value="Calcineurin-like_PHP"/>
</dbReference>
<dbReference type="Proteomes" id="UP001501600">
    <property type="component" value="Unassembled WGS sequence"/>
</dbReference>
<name>A0ABP9RWT2_9GAMM</name>